<reference evidence="2" key="1">
    <citation type="submission" date="2012-04" db="EMBL/GenBank/DDBJ databases">
        <title>The Genome Sequence of Loa loa.</title>
        <authorList>
            <consortium name="The Broad Institute Genome Sequencing Platform"/>
            <consortium name="Broad Institute Genome Sequencing Center for Infectious Disease"/>
            <person name="Nutman T.B."/>
            <person name="Fink D.L."/>
            <person name="Russ C."/>
            <person name="Young S."/>
            <person name="Zeng Q."/>
            <person name="Gargeya S."/>
            <person name="Alvarado L."/>
            <person name="Berlin A."/>
            <person name="Chapman S.B."/>
            <person name="Chen Z."/>
            <person name="Freedman E."/>
            <person name="Gellesch M."/>
            <person name="Goldberg J."/>
            <person name="Griggs A."/>
            <person name="Gujja S."/>
            <person name="Heilman E.R."/>
            <person name="Heiman D."/>
            <person name="Howarth C."/>
            <person name="Mehta T."/>
            <person name="Neiman D."/>
            <person name="Pearson M."/>
            <person name="Roberts A."/>
            <person name="Saif S."/>
            <person name="Shea T."/>
            <person name="Shenoy N."/>
            <person name="Sisk P."/>
            <person name="Stolte C."/>
            <person name="Sykes S."/>
            <person name="White J."/>
            <person name="Yandava C."/>
            <person name="Haas B."/>
            <person name="Henn M.R."/>
            <person name="Nusbaum C."/>
            <person name="Birren B."/>
        </authorList>
    </citation>
    <scope>NUCLEOTIDE SEQUENCE [LARGE SCALE GENOMIC DNA]</scope>
</reference>
<dbReference type="CTD" id="9947116"/>
<dbReference type="EMBL" id="JH712754">
    <property type="protein sequence ID" value="EFO18819.2"/>
    <property type="molecule type" value="Genomic_DNA"/>
</dbReference>
<protein>
    <submittedName>
        <fullName evidence="2">Uncharacterized protein</fullName>
    </submittedName>
</protein>
<dbReference type="InParanoid" id="A0A1S0TRA2"/>
<name>A0A1S0TRA2_LOALO</name>
<sequence length="82" mass="9311">MIEDRIGPLDLSAPERPVGKNKCKNKTEEIMARVVSKGTSRLEEHTNQDDAKSLNLPIQKASEKQTRIGRKRKISRENTTHT</sequence>
<dbReference type="KEGG" id="loa:LOAG_09677"/>
<dbReference type="AlphaFoldDB" id="A0A1S0TRA2"/>
<accession>A0A1S0TRA2</accession>
<organism evidence="2">
    <name type="scientific">Loa loa</name>
    <name type="common">Eye worm</name>
    <name type="synonym">Filaria loa</name>
    <dbReference type="NCBI Taxonomy" id="7209"/>
    <lineage>
        <taxon>Eukaryota</taxon>
        <taxon>Metazoa</taxon>
        <taxon>Ecdysozoa</taxon>
        <taxon>Nematoda</taxon>
        <taxon>Chromadorea</taxon>
        <taxon>Rhabditida</taxon>
        <taxon>Spirurina</taxon>
        <taxon>Spiruromorpha</taxon>
        <taxon>Filarioidea</taxon>
        <taxon>Onchocercidae</taxon>
        <taxon>Loa</taxon>
    </lineage>
</organism>
<gene>
    <name evidence="2" type="ORF">LOAG_09677</name>
</gene>
<evidence type="ECO:0000256" key="1">
    <source>
        <dbReference type="SAM" id="MobiDB-lite"/>
    </source>
</evidence>
<feature type="region of interest" description="Disordered" evidence="1">
    <location>
        <begin position="36"/>
        <end position="82"/>
    </location>
</feature>
<feature type="region of interest" description="Disordered" evidence="1">
    <location>
        <begin position="1"/>
        <end position="21"/>
    </location>
</feature>
<dbReference type="GeneID" id="9947116"/>
<dbReference type="RefSeq" id="XP_003145252.2">
    <property type="nucleotide sequence ID" value="XM_003145204.2"/>
</dbReference>
<evidence type="ECO:0000313" key="2">
    <source>
        <dbReference type="EMBL" id="EFO18819.2"/>
    </source>
</evidence>
<feature type="non-terminal residue" evidence="2">
    <location>
        <position position="82"/>
    </location>
</feature>
<proteinExistence type="predicted"/>
<feature type="compositionally biased region" description="Basic and acidic residues" evidence="1">
    <location>
        <begin position="40"/>
        <end position="52"/>
    </location>
</feature>